<feature type="region of interest" description="Disordered" evidence="1">
    <location>
        <begin position="16"/>
        <end position="55"/>
    </location>
</feature>
<feature type="region of interest" description="Disordered" evidence="1">
    <location>
        <begin position="296"/>
        <end position="321"/>
    </location>
</feature>
<organism evidence="2 3">
    <name type="scientific">Zasmidium cellare ATCC 36951</name>
    <dbReference type="NCBI Taxonomy" id="1080233"/>
    <lineage>
        <taxon>Eukaryota</taxon>
        <taxon>Fungi</taxon>
        <taxon>Dikarya</taxon>
        <taxon>Ascomycota</taxon>
        <taxon>Pezizomycotina</taxon>
        <taxon>Dothideomycetes</taxon>
        <taxon>Dothideomycetidae</taxon>
        <taxon>Mycosphaerellales</taxon>
        <taxon>Mycosphaerellaceae</taxon>
        <taxon>Zasmidium</taxon>
    </lineage>
</organism>
<proteinExistence type="predicted"/>
<dbReference type="Proteomes" id="UP000799537">
    <property type="component" value="Unassembled WGS sequence"/>
</dbReference>
<evidence type="ECO:0000313" key="2">
    <source>
        <dbReference type="EMBL" id="KAF2159153.1"/>
    </source>
</evidence>
<dbReference type="GeneID" id="54563191"/>
<feature type="compositionally biased region" description="Basic and acidic residues" evidence="1">
    <location>
        <begin position="71"/>
        <end position="82"/>
    </location>
</feature>
<evidence type="ECO:0000313" key="3">
    <source>
        <dbReference type="Proteomes" id="UP000799537"/>
    </source>
</evidence>
<gene>
    <name evidence="2" type="ORF">M409DRAFT_30437</name>
</gene>
<name>A0A6A6BX44_ZASCE</name>
<protein>
    <submittedName>
        <fullName evidence="2">Uncharacterized protein</fullName>
    </submittedName>
</protein>
<feature type="compositionally biased region" description="Basic and acidic residues" evidence="1">
    <location>
        <begin position="296"/>
        <end position="311"/>
    </location>
</feature>
<dbReference type="AlphaFoldDB" id="A0A6A6BX44"/>
<dbReference type="RefSeq" id="XP_033660042.1">
    <property type="nucleotide sequence ID" value="XM_033809919.1"/>
</dbReference>
<feature type="compositionally biased region" description="Polar residues" evidence="1">
    <location>
        <begin position="312"/>
        <end position="321"/>
    </location>
</feature>
<keyword evidence="3" id="KW-1185">Reference proteome</keyword>
<dbReference type="EMBL" id="ML993642">
    <property type="protein sequence ID" value="KAF2159153.1"/>
    <property type="molecule type" value="Genomic_DNA"/>
</dbReference>
<sequence>MDHPAEYVAAELAANEANENVAPKAASTSTEASYTTATSTEASYATAQEEQPEERDAFGIDSHLRHMEVSVAPEERAPEGRPSEAGSSVPRETQMLPITRRQRLVQSDYKVFRALDVRGSKNCSEHCPLRGTLNFCRCPGARPSWVGTGHTTTFSATSPVGQEPNKANISYNDGLAKKFAREFIETSKAMMCLKPVKSKTGLALKLVDFAMDRFKEGILGPHPLHQAGSQSPDEELVCHMVVGPPENLKEVLVMPHWVVKKDQSIHYTVLASKPDAIGLDRIAELRRTTGDADKDFRLLTGRERNDSKVQDSEASVSSEAT</sequence>
<feature type="compositionally biased region" description="Low complexity" evidence="1">
    <location>
        <begin position="16"/>
        <end position="47"/>
    </location>
</feature>
<evidence type="ECO:0000256" key="1">
    <source>
        <dbReference type="SAM" id="MobiDB-lite"/>
    </source>
</evidence>
<feature type="region of interest" description="Disordered" evidence="1">
    <location>
        <begin position="71"/>
        <end position="92"/>
    </location>
</feature>
<reference evidence="2" key="1">
    <citation type="journal article" date="2020" name="Stud. Mycol.">
        <title>101 Dothideomycetes genomes: a test case for predicting lifestyles and emergence of pathogens.</title>
        <authorList>
            <person name="Haridas S."/>
            <person name="Albert R."/>
            <person name="Binder M."/>
            <person name="Bloem J."/>
            <person name="Labutti K."/>
            <person name="Salamov A."/>
            <person name="Andreopoulos B."/>
            <person name="Baker S."/>
            <person name="Barry K."/>
            <person name="Bills G."/>
            <person name="Bluhm B."/>
            <person name="Cannon C."/>
            <person name="Castanera R."/>
            <person name="Culley D."/>
            <person name="Daum C."/>
            <person name="Ezra D."/>
            <person name="Gonzalez J."/>
            <person name="Henrissat B."/>
            <person name="Kuo A."/>
            <person name="Liang C."/>
            <person name="Lipzen A."/>
            <person name="Lutzoni F."/>
            <person name="Magnuson J."/>
            <person name="Mondo S."/>
            <person name="Nolan M."/>
            <person name="Ohm R."/>
            <person name="Pangilinan J."/>
            <person name="Park H.-J."/>
            <person name="Ramirez L."/>
            <person name="Alfaro M."/>
            <person name="Sun H."/>
            <person name="Tritt A."/>
            <person name="Yoshinaga Y."/>
            <person name="Zwiers L.-H."/>
            <person name="Turgeon B."/>
            <person name="Goodwin S."/>
            <person name="Spatafora J."/>
            <person name="Crous P."/>
            <person name="Grigoriev I."/>
        </authorList>
    </citation>
    <scope>NUCLEOTIDE SEQUENCE</scope>
    <source>
        <strain evidence="2">ATCC 36951</strain>
    </source>
</reference>
<accession>A0A6A6BX44</accession>